<evidence type="ECO:0000256" key="1">
    <source>
        <dbReference type="SAM" id="MobiDB-lite"/>
    </source>
</evidence>
<keyword evidence="3" id="KW-0560">Oxidoreductase</keyword>
<sequence>MTRAPSLSSILPTGRLEERFEDKNPPYTEAEAVAEANRCLYCVDAPCVRACPTAIDIPSFIRKIATGSVKGAARTILTANLLGKSCGQACPVEVLCAGECVYNAWGREPIAIGRLQRHAVEAALSRDPGLLRARPSTGRRVALVGAGPASIAAAGYLALEGHSAVIFERRSIPGGLNTLGIAPYKMKGREALRELEWVLSLGDIELRAGVAVVEQAAAPGEISARELLDGYDAVFLGLGLGGDARLGIPGEDGEGVVGATAFIARLKADPRLDLAGVRRAVVVGGGNTALDVAHELAALGIDVAIVYRRSEAEMSGYAHELEGARIAGARLIENRAPVEVVREAGRVVGLRVAATDAGPGGPAPGGPGGAAPGGPGGPGDPAPAVEELLPADLVAVAIGQSRATRVALAFEGVALDERGRVLVDPATHRTGNPRVYSGGDCVNGGMEVVNAVAEAKIAARAMHEALTRQAGGRAPGPPPRGS</sequence>
<reference evidence="3 4" key="1">
    <citation type="submission" date="2015-09" db="EMBL/GenBank/DDBJ databases">
        <title>Sorangium comparison.</title>
        <authorList>
            <person name="Zaburannyi N."/>
            <person name="Bunk B."/>
            <person name="Overmann J."/>
            <person name="Mueller R."/>
        </authorList>
    </citation>
    <scope>NUCLEOTIDE SEQUENCE [LARGE SCALE GENOMIC DNA]</scope>
    <source>
        <strain evidence="3 4">So ceGT47</strain>
    </source>
</reference>
<dbReference type="InterPro" id="IPR009051">
    <property type="entry name" value="Helical_ferredxn"/>
</dbReference>
<dbReference type="InterPro" id="IPR028261">
    <property type="entry name" value="DPD_II"/>
</dbReference>
<dbReference type="SUPFAM" id="SSF46548">
    <property type="entry name" value="alpha-helical ferredoxin"/>
    <property type="match status" value="1"/>
</dbReference>
<dbReference type="PRINTS" id="PR00419">
    <property type="entry name" value="ADXRDTASE"/>
</dbReference>
<dbReference type="InterPro" id="IPR017896">
    <property type="entry name" value="4Fe4S_Fe-S-bd"/>
</dbReference>
<dbReference type="GO" id="GO:0004355">
    <property type="term" value="F:glutamate synthase (NADPH) activity"/>
    <property type="evidence" value="ECO:0007669"/>
    <property type="project" value="UniProtKB-EC"/>
</dbReference>
<dbReference type="PANTHER" id="PTHR42783">
    <property type="entry name" value="GLUTAMATE SYNTHASE [NADPH] SMALL CHAIN"/>
    <property type="match status" value="1"/>
</dbReference>
<dbReference type="PROSITE" id="PS51379">
    <property type="entry name" value="4FE4S_FER_2"/>
    <property type="match status" value="1"/>
</dbReference>
<protein>
    <submittedName>
        <fullName evidence="3">Glutamate synthase</fullName>
        <ecNumber evidence="3">1.4.1.13</ecNumber>
    </submittedName>
</protein>
<evidence type="ECO:0000313" key="3">
    <source>
        <dbReference type="EMBL" id="AUX25228.1"/>
    </source>
</evidence>
<dbReference type="EC" id="1.4.1.13" evidence="3"/>
<dbReference type="Pfam" id="PF07992">
    <property type="entry name" value="Pyr_redox_2"/>
    <property type="match status" value="1"/>
</dbReference>
<dbReference type="Gene3D" id="1.10.1060.10">
    <property type="entry name" value="Alpha-helical ferredoxin"/>
    <property type="match status" value="1"/>
</dbReference>
<dbReference type="AlphaFoldDB" id="A0A4P2Q7V6"/>
<dbReference type="GO" id="GO:0051536">
    <property type="term" value="F:iron-sulfur cluster binding"/>
    <property type="evidence" value="ECO:0007669"/>
    <property type="project" value="InterPro"/>
</dbReference>
<dbReference type="InterPro" id="IPR036188">
    <property type="entry name" value="FAD/NAD-bd_sf"/>
</dbReference>
<dbReference type="SUPFAM" id="SSF51971">
    <property type="entry name" value="Nucleotide-binding domain"/>
    <property type="match status" value="2"/>
</dbReference>
<proteinExistence type="predicted"/>
<dbReference type="PANTHER" id="PTHR42783:SF3">
    <property type="entry name" value="GLUTAMATE SYNTHASE [NADPH] SMALL CHAIN-RELATED"/>
    <property type="match status" value="1"/>
</dbReference>
<evidence type="ECO:0000259" key="2">
    <source>
        <dbReference type="PROSITE" id="PS51379"/>
    </source>
</evidence>
<dbReference type="RefSeq" id="WP_129352006.1">
    <property type="nucleotide sequence ID" value="NZ_CP012670.1"/>
</dbReference>
<dbReference type="OrthoDB" id="9803192at2"/>
<dbReference type="Proteomes" id="UP000295781">
    <property type="component" value="Chromosome"/>
</dbReference>
<dbReference type="InterPro" id="IPR023753">
    <property type="entry name" value="FAD/NAD-binding_dom"/>
</dbReference>
<evidence type="ECO:0000313" key="4">
    <source>
        <dbReference type="Proteomes" id="UP000295781"/>
    </source>
</evidence>
<accession>A0A4P2Q7V6</accession>
<dbReference type="Gene3D" id="3.50.50.60">
    <property type="entry name" value="FAD/NAD(P)-binding domain"/>
    <property type="match status" value="3"/>
</dbReference>
<feature type="domain" description="4Fe-4S ferredoxin-type" evidence="2">
    <location>
        <begin position="30"/>
        <end position="60"/>
    </location>
</feature>
<dbReference type="EMBL" id="CP012670">
    <property type="protein sequence ID" value="AUX25228.1"/>
    <property type="molecule type" value="Genomic_DNA"/>
</dbReference>
<feature type="region of interest" description="Disordered" evidence="1">
    <location>
        <begin position="355"/>
        <end position="383"/>
    </location>
</feature>
<dbReference type="Pfam" id="PF14691">
    <property type="entry name" value="Fer4_20"/>
    <property type="match status" value="1"/>
</dbReference>
<name>A0A4P2Q7V6_SORCE</name>
<gene>
    <name evidence="3" type="ORF">SOCEGT47_057720</name>
</gene>
<feature type="compositionally biased region" description="Gly residues" evidence="1">
    <location>
        <begin position="366"/>
        <end position="379"/>
    </location>
</feature>
<organism evidence="3 4">
    <name type="scientific">Sorangium cellulosum</name>
    <name type="common">Polyangium cellulosum</name>
    <dbReference type="NCBI Taxonomy" id="56"/>
    <lineage>
        <taxon>Bacteria</taxon>
        <taxon>Pseudomonadati</taxon>
        <taxon>Myxococcota</taxon>
        <taxon>Polyangia</taxon>
        <taxon>Polyangiales</taxon>
        <taxon>Polyangiaceae</taxon>
        <taxon>Sorangium</taxon>
    </lineage>
</organism>